<organism evidence="3 4">
    <name type="scientific">Kitasatospora atroaurantiaca</name>
    <dbReference type="NCBI Taxonomy" id="285545"/>
    <lineage>
        <taxon>Bacteria</taxon>
        <taxon>Bacillati</taxon>
        <taxon>Actinomycetota</taxon>
        <taxon>Actinomycetes</taxon>
        <taxon>Kitasatosporales</taxon>
        <taxon>Streptomycetaceae</taxon>
        <taxon>Kitasatospora</taxon>
    </lineage>
</organism>
<dbReference type="EMBL" id="VIVR01000001">
    <property type="protein sequence ID" value="TWE20261.1"/>
    <property type="molecule type" value="Genomic_DNA"/>
</dbReference>
<protein>
    <submittedName>
        <fullName evidence="3">CHAT domain-containing protein</fullName>
    </submittedName>
</protein>
<feature type="region of interest" description="Disordered" evidence="1">
    <location>
        <begin position="664"/>
        <end position="683"/>
    </location>
</feature>
<dbReference type="InterPro" id="IPR011990">
    <property type="entry name" value="TPR-like_helical_dom_sf"/>
</dbReference>
<comment type="caution">
    <text evidence="3">The sequence shown here is derived from an EMBL/GenBank/DDBJ whole genome shotgun (WGS) entry which is preliminary data.</text>
</comment>
<gene>
    <name evidence="3" type="ORF">FB465_5408</name>
</gene>
<evidence type="ECO:0000256" key="1">
    <source>
        <dbReference type="SAM" id="MobiDB-lite"/>
    </source>
</evidence>
<evidence type="ECO:0000313" key="3">
    <source>
        <dbReference type="EMBL" id="TWE20261.1"/>
    </source>
</evidence>
<keyword evidence="4" id="KW-1185">Reference proteome</keyword>
<name>A0A561EXC8_9ACTN</name>
<dbReference type="PANTHER" id="PTHR19959">
    <property type="entry name" value="KINESIN LIGHT CHAIN"/>
    <property type="match status" value="1"/>
</dbReference>
<sequence length="1082" mass="116258">MSYPGAGRLLAAEEQVAGRLLQRGLQGNLPALGRAVAAWAKLAAELQPGNPRRAAAVISYCCALVRSFEVRGGEESLDEAISLLRAELRVLEPERRREKARLLGTLGWALLRKAEHRGDRALADEGVAARRGACSCTDRRDAEYAQHLTDLGGALASRATLTGSVADLREAVDVHEGAVRRSGDADEEWATRWAGLGTASVSLYEWTGEAAALEAGVAYHRKALAEARSSEPLSVFRSNLGVSLGVCYDRTGDVTVLEEAIACHRAALEAAPPGHFDRPRCLMSLATALQTRFEATGELAWLNEAIDVFRQAIATVDGAADHPQYARSLCGLAGALVLRYQRIGDSDSLHEALWRFNEGLAATPVGHPNRPTRLSSQSVARHHAFQDKPSMYGQITAPVREAIALVPATHAQRGFYLSNLGAYLNTHYERSGDDTALTEALMLHEEAVAITPAGHVERGKRIANWALSLTLRAHQSKDVGDADRAVTVCTEALEAMPSPNPQRAQCLQVLSEALTLRADLTGNPGDRARALAAYQDAADDDQAPTLMRIRAAEQLGRTTAESGDTTAALRAFSQAVSLIGQAAWSGLDHEAQAEILQRLAHLPQDAAALAIESGDLERAVELLEEGRGILLAQTLDDDSSYQRIHARAPEHAERLKEISTALGHLPQPVSSQPDERDYALPRHQSPMDTRTTLAAQRDALVAQLRQIPGLEDAFRPPRFADLQDAGALGPVVIVNISSYRCDAIAITPRGVDLIPLPGLTRDDVDGYAKTLQEAVRTAQAAAQARGPAHATITKTFTRIWETVTAPILRALAITALADPKASAPRLWWCPTGSAAALPLHAAGHPPNADHHDGALDRVTSSYTPTLRALQHQRSRPGIGVLPDPRPLIVAMPSTPDQRDLPGAQAETDDLTRRCLEHHLLAEQAATIDAVTAAMQDHAWTHFSCHGERAPHTHDGGRLLLHDGPLTARQIASADVPDGALAFVSACATYSSTGDGFDECLSVGSALQLAGYRHVIATLWPVYDTSTVDLTRAVYDDLLDTQGPGGLRLKDSAAALRSAALEARRRTPDDPTRWAPYLHLGPE</sequence>
<proteinExistence type="predicted"/>
<dbReference type="SUPFAM" id="SSF48452">
    <property type="entry name" value="TPR-like"/>
    <property type="match status" value="2"/>
</dbReference>
<dbReference type="InterPro" id="IPR024983">
    <property type="entry name" value="CHAT_dom"/>
</dbReference>
<dbReference type="Pfam" id="PF12770">
    <property type="entry name" value="CHAT"/>
    <property type="match status" value="1"/>
</dbReference>
<accession>A0A561EXC8</accession>
<evidence type="ECO:0000313" key="4">
    <source>
        <dbReference type="Proteomes" id="UP000318416"/>
    </source>
</evidence>
<feature type="domain" description="CHAT" evidence="2">
    <location>
        <begin position="795"/>
        <end position="1080"/>
    </location>
</feature>
<dbReference type="Proteomes" id="UP000318416">
    <property type="component" value="Unassembled WGS sequence"/>
</dbReference>
<dbReference type="RefSeq" id="WP_170290694.1">
    <property type="nucleotide sequence ID" value="NZ_BAAABR010000017.1"/>
</dbReference>
<dbReference type="AlphaFoldDB" id="A0A561EXC8"/>
<evidence type="ECO:0000259" key="2">
    <source>
        <dbReference type="Pfam" id="PF12770"/>
    </source>
</evidence>
<reference evidence="3 4" key="1">
    <citation type="submission" date="2019-06" db="EMBL/GenBank/DDBJ databases">
        <title>Sequencing the genomes of 1000 actinobacteria strains.</title>
        <authorList>
            <person name="Klenk H.-P."/>
        </authorList>
    </citation>
    <scope>NUCLEOTIDE SEQUENCE [LARGE SCALE GENOMIC DNA]</scope>
    <source>
        <strain evidence="3 4">DSM 41649</strain>
    </source>
</reference>
<dbReference type="PANTHER" id="PTHR19959:SF119">
    <property type="entry name" value="FUNGAL LIPASE-LIKE DOMAIN-CONTAINING PROTEIN"/>
    <property type="match status" value="1"/>
</dbReference>
<dbReference type="Gene3D" id="1.25.40.10">
    <property type="entry name" value="Tetratricopeptide repeat domain"/>
    <property type="match status" value="2"/>
</dbReference>